<keyword evidence="4 6" id="KW-1133">Transmembrane helix</keyword>
<name>A0A0K1ZRP4_RALSL</name>
<accession>A0A0K1ZRP4</accession>
<dbReference type="GO" id="GO:0006825">
    <property type="term" value="P:copper ion transport"/>
    <property type="evidence" value="ECO:0007669"/>
    <property type="project" value="InterPro"/>
</dbReference>
<dbReference type="InterPro" id="IPR032694">
    <property type="entry name" value="CopC/D"/>
</dbReference>
<protein>
    <submittedName>
        <fullName evidence="8">Copper resistance protein CopD</fullName>
    </submittedName>
    <submittedName>
        <fullName evidence="9">Copper resistance protein D</fullName>
    </submittedName>
</protein>
<evidence type="ECO:0000313" key="11">
    <source>
        <dbReference type="Proteomes" id="UP000262427"/>
    </source>
</evidence>
<dbReference type="InterPro" id="IPR047689">
    <property type="entry name" value="CopD"/>
</dbReference>
<feature type="transmembrane region" description="Helical" evidence="6">
    <location>
        <begin position="234"/>
        <end position="255"/>
    </location>
</feature>
<dbReference type="GO" id="GO:0005886">
    <property type="term" value="C:plasma membrane"/>
    <property type="evidence" value="ECO:0007669"/>
    <property type="project" value="UniProtKB-SubCell"/>
</dbReference>
<sequence length="309" mass="31029">MADDGLNVALRFALYLDLMLVFGVALFGLGALRPEERASAIARRYVRVVAVSVAVGIVLSLWSAVVMAKAMTGAAEYAELTGHVFGMILGATAFGLAWAVRMAALVACLPAALALRRCPTARFAVLAALGATALATLTWAGHGAMDQGARGMLHAATDIAHLLAAGAWGGALAAFVLLASAGQMRAPGAAARLSRVSSGFAGLGTLIVATLAVTGAANYLLIVGPTVEGVFTTAYGGLLLAKLAVFALMLGLAAANRFRLSPRLAAAVRSGDPAGAVSALRASLIAEACLGGLILGLVAWLGVLSPPGA</sequence>
<organism evidence="9">
    <name type="scientific">Ralstonia solanacearum</name>
    <name type="common">Pseudomonas solanacearum</name>
    <dbReference type="NCBI Taxonomy" id="305"/>
    <lineage>
        <taxon>Bacteria</taxon>
        <taxon>Pseudomonadati</taxon>
        <taxon>Pseudomonadota</taxon>
        <taxon>Betaproteobacteria</taxon>
        <taxon>Burkholderiales</taxon>
        <taxon>Burkholderiaceae</taxon>
        <taxon>Ralstonia</taxon>
        <taxon>Ralstonia solanacearum species complex</taxon>
    </lineage>
</organism>
<dbReference type="PANTHER" id="PTHR34820:SF4">
    <property type="entry name" value="INNER MEMBRANE PROTEIN YEBZ"/>
    <property type="match status" value="1"/>
</dbReference>
<proteinExistence type="predicted"/>
<dbReference type="Proteomes" id="UP000262427">
    <property type="component" value="Chromosome MP"/>
</dbReference>
<evidence type="ECO:0000259" key="7">
    <source>
        <dbReference type="Pfam" id="PF05425"/>
    </source>
</evidence>
<evidence type="ECO:0000256" key="5">
    <source>
        <dbReference type="ARBA" id="ARBA00023136"/>
    </source>
</evidence>
<gene>
    <name evidence="9" type="primary">copD</name>
    <name evidence="9" type="ORF">PSS4_v1_680016</name>
    <name evidence="8" type="ORF">RSP824_20710</name>
    <name evidence="10" type="ORF">RUN1985_v1_890019</name>
</gene>
<keyword evidence="3 6" id="KW-0812">Transmembrane</keyword>
<feature type="transmembrane region" description="Helical" evidence="6">
    <location>
        <begin position="200"/>
        <end position="222"/>
    </location>
</feature>
<evidence type="ECO:0000256" key="3">
    <source>
        <dbReference type="ARBA" id="ARBA00022692"/>
    </source>
</evidence>
<keyword evidence="5 6" id="KW-0472">Membrane</keyword>
<feature type="transmembrane region" description="Helical" evidence="6">
    <location>
        <begin position="12"/>
        <end position="32"/>
    </location>
</feature>
<dbReference type="PANTHER" id="PTHR34820">
    <property type="entry name" value="INNER MEMBRANE PROTEIN YEBZ"/>
    <property type="match status" value="1"/>
</dbReference>
<evidence type="ECO:0000313" key="8">
    <source>
        <dbReference type="EMBL" id="AYA48843.1"/>
    </source>
</evidence>
<dbReference type="Pfam" id="PF05425">
    <property type="entry name" value="CopD"/>
    <property type="match status" value="1"/>
</dbReference>
<evidence type="ECO:0000313" key="10">
    <source>
        <dbReference type="EMBL" id="CUV31370.1"/>
    </source>
</evidence>
<reference evidence="9" key="1">
    <citation type="submission" date="2015-10" db="EMBL/GenBank/DDBJ databases">
        <authorList>
            <person name="Gilbert D.G."/>
        </authorList>
    </citation>
    <scope>NUCLEOTIDE SEQUENCE</scope>
    <source>
        <strain evidence="9">Phyl III-seqv23</strain>
    </source>
</reference>
<keyword evidence="2" id="KW-1003">Cell membrane</keyword>
<feature type="transmembrane region" description="Helical" evidence="6">
    <location>
        <begin position="85"/>
        <end position="109"/>
    </location>
</feature>
<feature type="transmembrane region" description="Helical" evidence="6">
    <location>
        <begin position="121"/>
        <end position="139"/>
    </location>
</feature>
<evidence type="ECO:0000256" key="6">
    <source>
        <dbReference type="SAM" id="Phobius"/>
    </source>
</evidence>
<evidence type="ECO:0000256" key="1">
    <source>
        <dbReference type="ARBA" id="ARBA00004651"/>
    </source>
</evidence>
<dbReference type="AlphaFoldDB" id="A0A0K1ZRP4"/>
<reference evidence="11" key="3">
    <citation type="submission" date="2018-01" db="EMBL/GenBank/DDBJ databases">
        <title>Raltonia solanacearum P824 infects blueberry.</title>
        <authorList>
            <person name="Bocsanczy A.M."/>
            <person name="Norman D.J."/>
        </authorList>
    </citation>
    <scope>NUCLEOTIDE SEQUENCE [LARGE SCALE GENOMIC DNA]</scope>
    <source>
        <strain evidence="11">P824</strain>
    </source>
</reference>
<dbReference type="InterPro" id="IPR008457">
    <property type="entry name" value="Cu-R_CopD_dom"/>
</dbReference>
<comment type="subcellular location">
    <subcellularLocation>
        <location evidence="1">Cell membrane</location>
        <topology evidence="1">Multi-pass membrane protein</topology>
    </subcellularLocation>
</comment>
<dbReference type="EMBL" id="LN899821">
    <property type="protein sequence ID" value="CUV18568.1"/>
    <property type="molecule type" value="Genomic_DNA"/>
</dbReference>
<evidence type="ECO:0000256" key="2">
    <source>
        <dbReference type="ARBA" id="ARBA00022475"/>
    </source>
</evidence>
<evidence type="ECO:0000313" key="9">
    <source>
        <dbReference type="EMBL" id="CUV18568.1"/>
    </source>
</evidence>
<feature type="transmembrane region" description="Helical" evidence="6">
    <location>
        <begin position="44"/>
        <end position="65"/>
    </location>
</feature>
<feature type="domain" description="Copper resistance protein D" evidence="7">
    <location>
        <begin position="195"/>
        <end position="301"/>
    </location>
</feature>
<feature type="transmembrane region" description="Helical" evidence="6">
    <location>
        <begin position="284"/>
        <end position="303"/>
    </location>
</feature>
<feature type="transmembrane region" description="Helical" evidence="6">
    <location>
        <begin position="159"/>
        <end position="179"/>
    </location>
</feature>
<dbReference type="EMBL" id="LN899824">
    <property type="protein sequence ID" value="CUV31370.1"/>
    <property type="molecule type" value="Genomic_DNA"/>
</dbReference>
<dbReference type="PATRIC" id="fig|305.108.peg.4127"/>
<reference evidence="8" key="2">
    <citation type="submission" date="2018-01" db="EMBL/GenBank/DDBJ databases">
        <title>Ralstonia pseudosolanacearum P824 infects blueberry.</title>
        <authorList>
            <person name="Bocsanczy A.M."/>
            <person name="Norman D.J."/>
        </authorList>
    </citation>
    <scope>NUCLEOTIDE SEQUENCE</scope>
    <source>
        <strain evidence="8">P824</strain>
    </source>
</reference>
<evidence type="ECO:0000256" key="4">
    <source>
        <dbReference type="ARBA" id="ARBA00022989"/>
    </source>
</evidence>
<dbReference type="NCBIfam" id="NF033808">
    <property type="entry name" value="copper_CopD"/>
    <property type="match status" value="1"/>
</dbReference>
<dbReference type="EMBL" id="CP025742">
    <property type="protein sequence ID" value="AYA48843.1"/>
    <property type="molecule type" value="Genomic_DNA"/>
</dbReference>